<dbReference type="HOGENOM" id="CLU_104695_0_0_1"/>
<proteinExistence type="predicted"/>
<feature type="domain" description="SRP9" evidence="2">
    <location>
        <begin position="4"/>
        <end position="91"/>
    </location>
</feature>
<dbReference type="GeneID" id="4838047"/>
<dbReference type="GO" id="GO:0006614">
    <property type="term" value="P:SRP-dependent cotranslational protein targeting to membrane"/>
    <property type="evidence" value="ECO:0007669"/>
    <property type="project" value="InterPro"/>
</dbReference>
<protein>
    <recommendedName>
        <fullName evidence="2">SRP9 domain-containing protein</fullName>
    </recommendedName>
</protein>
<dbReference type="eggNOG" id="ENOG502S58U">
    <property type="taxonomic scope" value="Eukaryota"/>
</dbReference>
<evidence type="ECO:0000256" key="1">
    <source>
        <dbReference type="SAM" id="MobiDB-lite"/>
    </source>
</evidence>
<dbReference type="OMA" id="EPNSGKC"/>
<accession>A3LR56</accession>
<dbReference type="InParanoid" id="A3LR56"/>
<dbReference type="GO" id="GO:0005786">
    <property type="term" value="C:signal recognition particle, endoplasmic reticulum targeting"/>
    <property type="evidence" value="ECO:0007669"/>
    <property type="project" value="TreeGrafter"/>
</dbReference>
<dbReference type="STRING" id="322104.A3LR56"/>
<evidence type="ECO:0000313" key="4">
    <source>
        <dbReference type="Proteomes" id="UP000002258"/>
    </source>
</evidence>
<dbReference type="InterPro" id="IPR039914">
    <property type="entry name" value="SRP9-like"/>
</dbReference>
<dbReference type="AlphaFoldDB" id="A3LR56"/>
<dbReference type="EMBL" id="CP000497">
    <property type="protein sequence ID" value="ABN65327.1"/>
    <property type="molecule type" value="Genomic_DNA"/>
</dbReference>
<dbReference type="RefSeq" id="XP_001383356.1">
    <property type="nucleotide sequence ID" value="XM_001383319.1"/>
</dbReference>
<sequence length="169" mass="18147">MGKVSDLESFIDVASDLLSAYPSSTTLSITYTNVAKKSKDSKVTKPNTKKASNAVHFKLFEPKSGKCIKYNTYKIKELSRLLAFIGPRGVNVVTSTSTGQDHVDGLASIMSNVKYSNEDENVAVSSTANVAANSGIETPEEFSHDTTPVPASKPATASKKKNKKKKGKK</sequence>
<keyword evidence="4" id="KW-1185">Reference proteome</keyword>
<reference evidence="3 4" key="1">
    <citation type="journal article" date="2007" name="Nat. Biotechnol.">
        <title>Genome sequence of the lignocellulose-bioconverting and xylose-fermenting yeast Pichia stipitis.</title>
        <authorList>
            <person name="Jeffries T.W."/>
            <person name="Grigoriev I.V."/>
            <person name="Grimwood J."/>
            <person name="Laplaza J.M."/>
            <person name="Aerts A."/>
            <person name="Salamov A."/>
            <person name="Schmutz J."/>
            <person name="Lindquist E."/>
            <person name="Dehal P."/>
            <person name="Shapiro H."/>
            <person name="Jin Y.S."/>
            <person name="Passoth V."/>
            <person name="Richardson P.M."/>
        </authorList>
    </citation>
    <scope>NUCLEOTIDE SEQUENCE [LARGE SCALE GENOMIC DNA]</scope>
    <source>
        <strain evidence="4">ATCC 58785 / CBS 6054 / NBRC 10063 / NRRL Y-11545</strain>
    </source>
</reference>
<evidence type="ECO:0000313" key="3">
    <source>
        <dbReference type="EMBL" id="ABN65327.1"/>
    </source>
</evidence>
<dbReference type="Proteomes" id="UP000002258">
    <property type="component" value="Chromosome 3"/>
</dbReference>
<dbReference type="OrthoDB" id="5419752at2759"/>
<gene>
    <name evidence="3" type="ORF">PICST_67239</name>
</gene>
<dbReference type="KEGG" id="pic:PICST_67239"/>
<feature type="region of interest" description="Disordered" evidence="1">
    <location>
        <begin position="135"/>
        <end position="169"/>
    </location>
</feature>
<feature type="compositionally biased region" description="Basic residues" evidence="1">
    <location>
        <begin position="158"/>
        <end position="169"/>
    </location>
</feature>
<dbReference type="PANTHER" id="PTHR12834">
    <property type="entry name" value="SIGNAL RECOGNITION PARTICLE 9 KDA PROTEIN"/>
    <property type="match status" value="1"/>
</dbReference>
<evidence type="ECO:0000259" key="2">
    <source>
        <dbReference type="Pfam" id="PF05486"/>
    </source>
</evidence>
<dbReference type="Pfam" id="PF05486">
    <property type="entry name" value="SRP9-21"/>
    <property type="match status" value="1"/>
</dbReference>
<organism evidence="3 4">
    <name type="scientific">Scheffersomyces stipitis (strain ATCC 58785 / CBS 6054 / NBRC 10063 / NRRL Y-11545)</name>
    <name type="common">Yeast</name>
    <name type="synonym">Pichia stipitis</name>
    <dbReference type="NCBI Taxonomy" id="322104"/>
    <lineage>
        <taxon>Eukaryota</taxon>
        <taxon>Fungi</taxon>
        <taxon>Dikarya</taxon>
        <taxon>Ascomycota</taxon>
        <taxon>Saccharomycotina</taxon>
        <taxon>Pichiomycetes</taxon>
        <taxon>Debaryomycetaceae</taxon>
        <taxon>Scheffersomyces</taxon>
    </lineage>
</organism>
<dbReference type="InterPro" id="IPR039432">
    <property type="entry name" value="SRP9_dom"/>
</dbReference>
<name>A3LR56_PICST</name>
<dbReference type="PANTHER" id="PTHR12834:SF12">
    <property type="entry name" value="SIGNAL RECOGNITION PARTICLE 9 KDA PROTEIN"/>
    <property type="match status" value="1"/>
</dbReference>